<protein>
    <submittedName>
        <fullName evidence="5">Ankyrin repeat domain-containing protein</fullName>
    </submittedName>
</protein>
<keyword evidence="4" id="KW-1133">Transmembrane helix</keyword>
<sequence>MNTMAAREEPRALGWRLVGFLPAVALALLPLLHPHLALTLAPTLAVPLYLIAAAAWFATSDLPSFAAVFSAQLRGGLWRSWLALAVLGAALAWPAARLAQGGDLASALAFGLVVGVALVLAWQRAALPAQALMQSRDTLLGIPHDHAGEATRGGAAGWIAAGSLVLLALCALALALPALWPSVAIFRSGVVAHALILAPLLALLALSASRRQLARAQGALADRLAEAAAAPVAARTYTPGPGVNAALYEAARAGQVAEALRLLDMGGDPWSLPAADARDQRTLPMLAAVLGDLRLLRALIGAGVDLNLAHAGLTPLMAAVRDSYHGRPDAVQMLLTNGADPRPIDDTGQTALHAAARAADPAIAALLLDAGAPLDVLDAQGASPLGVAAALGNLDVARYLIERRAAVEPRGGDPAVVLAATREDDDPAMLQLLLRHRAQVDARDRLGRTALHAACLRNNHRIAAALLAAGAHADIADGQGVTPLLEAARSGSLACVECLADHGVDPGACDHSGRNALAIACHATACDTATVKALLALGVDPQRPAADGRRAIDYAVAAGRWAHVALLDPGYVLPACLAETDEELVDAPPLTRLRLALERENFDTARQLLPLATASGSERAALFLDLAPRLGRGASRVLAAQLDPDATDEEGMPLMSRLLALGPAATAGLVALLERGSSPSGRGTLARYLNAALLDARDRPDGEDVALLLLSRGADPFGADSGGTPPLQQVLRLGWRRLFDQLLALGVDPEARDLHGATALLQACQLDSEWAVRRLVAHGAQPSTRGPDGQTAHGLALALGHGHLVRWLDWSQWRLPRRRLRGSDLVAAAQVGDAAGVSRLLDLGLDLNATDAQGCTAMLRACGGGHVDLVRDLLARGANPDLTANSGATCLSVALTARQIEVVWALVESGVSVEQRLPGGITPLMIAAALGQGQAIVALLAHDVDVQAADAHGGTVLHALAQFGFGARDAEAVSVIWESLLAAGADADAVNGVGETPLLLLLGASFEPGTAYREDVILAQLDVLLRYGVGLGARERRGFGPLHLAALHGMGRAVRRLLAAGADPNLRDTLNRRAGEVALVRGYVDIASEFVHREPTPPIARFLREPRE</sequence>
<feature type="transmembrane region" description="Helical" evidence="4">
    <location>
        <begin position="104"/>
        <end position="122"/>
    </location>
</feature>
<feature type="repeat" description="ANK" evidence="3">
    <location>
        <begin position="380"/>
        <end position="412"/>
    </location>
</feature>
<evidence type="ECO:0000256" key="3">
    <source>
        <dbReference type="PROSITE-ProRule" id="PRU00023"/>
    </source>
</evidence>
<keyword evidence="6" id="KW-1185">Reference proteome</keyword>
<gene>
    <name evidence="5" type="ORF">WB794_08125</name>
</gene>
<feature type="repeat" description="ANK" evidence="3">
    <location>
        <begin position="1037"/>
        <end position="1069"/>
    </location>
</feature>
<evidence type="ECO:0000256" key="1">
    <source>
        <dbReference type="ARBA" id="ARBA00022737"/>
    </source>
</evidence>
<keyword evidence="4" id="KW-0812">Transmembrane</keyword>
<feature type="repeat" description="ANK" evidence="3">
    <location>
        <begin position="446"/>
        <end position="478"/>
    </location>
</feature>
<feature type="repeat" description="ANK" evidence="3">
    <location>
        <begin position="479"/>
        <end position="511"/>
    </location>
</feature>
<dbReference type="EMBL" id="JBBDHC010000010">
    <property type="protein sequence ID" value="MEJ1249636.1"/>
    <property type="molecule type" value="Genomic_DNA"/>
</dbReference>
<evidence type="ECO:0000256" key="4">
    <source>
        <dbReference type="SAM" id="Phobius"/>
    </source>
</evidence>
<name>A0AAW9R4R0_9GAMM</name>
<organism evidence="5 6">
    <name type="scientific">Denitratimonas tolerans</name>
    <dbReference type="NCBI Taxonomy" id="1338420"/>
    <lineage>
        <taxon>Bacteria</taxon>
        <taxon>Pseudomonadati</taxon>
        <taxon>Pseudomonadota</taxon>
        <taxon>Gammaproteobacteria</taxon>
        <taxon>Lysobacterales</taxon>
        <taxon>Lysobacteraceae</taxon>
        <taxon>Denitratimonas</taxon>
    </lineage>
</organism>
<feature type="transmembrane region" description="Helical" evidence="4">
    <location>
        <begin position="44"/>
        <end position="69"/>
    </location>
</feature>
<keyword evidence="1" id="KW-0677">Repeat</keyword>
<dbReference type="PROSITE" id="PS50297">
    <property type="entry name" value="ANK_REP_REGION"/>
    <property type="match status" value="6"/>
</dbReference>
<dbReference type="SUPFAM" id="SSF48403">
    <property type="entry name" value="Ankyrin repeat"/>
    <property type="match status" value="2"/>
</dbReference>
<dbReference type="PANTHER" id="PTHR24123:SF33">
    <property type="entry name" value="PROTEIN HOS4"/>
    <property type="match status" value="1"/>
</dbReference>
<proteinExistence type="predicted"/>
<feature type="repeat" description="ANK" evidence="3">
    <location>
        <begin position="853"/>
        <end position="885"/>
    </location>
</feature>
<reference evidence="5 6" key="1">
    <citation type="journal article" date="2016" name="Antonie Van Leeuwenhoek">
        <title>Denitratimonas tolerans gen. nov., sp. nov., a denitrifying bacterium isolated from a bioreactor for tannery wastewater treatment.</title>
        <authorList>
            <person name="Han S.I."/>
            <person name="Kim J.O."/>
            <person name="Lee Y.R."/>
            <person name="Ekpeghere K.I."/>
            <person name="Koh S.C."/>
            <person name="Whang K.S."/>
        </authorList>
    </citation>
    <scope>NUCLEOTIDE SEQUENCE [LARGE SCALE GENOMIC DNA]</scope>
    <source>
        <strain evidence="5 6">KACC 17565</strain>
    </source>
</reference>
<keyword evidence="4" id="KW-0472">Membrane</keyword>
<dbReference type="InterPro" id="IPR002110">
    <property type="entry name" value="Ankyrin_rpt"/>
</dbReference>
<feature type="transmembrane region" description="Helical" evidence="4">
    <location>
        <begin position="155"/>
        <end position="179"/>
    </location>
</feature>
<dbReference type="PROSITE" id="PS50088">
    <property type="entry name" value="ANK_REPEAT"/>
    <property type="match status" value="8"/>
</dbReference>
<dbReference type="SMART" id="SM00248">
    <property type="entry name" value="ANK"/>
    <property type="match status" value="14"/>
</dbReference>
<dbReference type="Proteomes" id="UP001364472">
    <property type="component" value="Unassembled WGS sequence"/>
</dbReference>
<dbReference type="PANTHER" id="PTHR24123">
    <property type="entry name" value="ANKYRIN REPEAT-CONTAINING"/>
    <property type="match status" value="1"/>
</dbReference>
<dbReference type="RefSeq" id="WP_337335354.1">
    <property type="nucleotide sequence ID" value="NZ_JBBDHC010000010.1"/>
</dbReference>
<evidence type="ECO:0000313" key="5">
    <source>
        <dbReference type="EMBL" id="MEJ1249636.1"/>
    </source>
</evidence>
<dbReference type="Gene3D" id="1.25.40.20">
    <property type="entry name" value="Ankyrin repeat-containing domain"/>
    <property type="match status" value="6"/>
</dbReference>
<evidence type="ECO:0000256" key="2">
    <source>
        <dbReference type="ARBA" id="ARBA00023043"/>
    </source>
</evidence>
<accession>A0AAW9R4R0</accession>
<comment type="caution">
    <text evidence="5">The sequence shown here is derived from an EMBL/GenBank/DDBJ whole genome shotgun (WGS) entry which is preliminary data.</text>
</comment>
<dbReference type="Pfam" id="PF12796">
    <property type="entry name" value="Ank_2"/>
    <property type="match status" value="3"/>
</dbReference>
<dbReference type="Pfam" id="PF00023">
    <property type="entry name" value="Ank"/>
    <property type="match status" value="1"/>
</dbReference>
<feature type="repeat" description="ANK" evidence="3">
    <location>
        <begin position="919"/>
        <end position="951"/>
    </location>
</feature>
<feature type="repeat" description="ANK" evidence="3">
    <location>
        <begin position="347"/>
        <end position="379"/>
    </location>
</feature>
<dbReference type="AlphaFoldDB" id="A0AAW9R4R0"/>
<evidence type="ECO:0000313" key="6">
    <source>
        <dbReference type="Proteomes" id="UP001364472"/>
    </source>
</evidence>
<feature type="transmembrane region" description="Helical" evidence="4">
    <location>
        <begin position="12"/>
        <end position="32"/>
    </location>
</feature>
<keyword evidence="2 3" id="KW-0040">ANK repeat</keyword>
<dbReference type="InterPro" id="IPR051165">
    <property type="entry name" value="Multifunctional_ANK_Repeat"/>
</dbReference>
<dbReference type="InterPro" id="IPR036770">
    <property type="entry name" value="Ankyrin_rpt-contain_sf"/>
</dbReference>
<feature type="transmembrane region" description="Helical" evidence="4">
    <location>
        <begin position="185"/>
        <end position="206"/>
    </location>
</feature>
<feature type="repeat" description="ANK" evidence="3">
    <location>
        <begin position="311"/>
        <end position="346"/>
    </location>
</feature>